<sequence>MKPEEELRFLAKLEKDLPAMAAKLEHEKSKLRGLSGNALLKGQRALITLTLEVDGMRDTINTLRKRHGK</sequence>
<keyword evidence="2" id="KW-1185">Reference proteome</keyword>
<proteinExistence type="predicted"/>
<organism evidence="1 2">
    <name type="scientific">Streptomyces phage Coruscant</name>
    <dbReference type="NCBI Taxonomy" id="2739834"/>
    <lineage>
        <taxon>Viruses</taxon>
        <taxon>Duplodnaviria</taxon>
        <taxon>Heunggongvirae</taxon>
        <taxon>Uroviricota</taxon>
        <taxon>Caudoviricetes</taxon>
        <taxon>Stanwilliamsviridae</taxon>
        <taxon>Boydwoodruffvirinae</taxon>
        <taxon>Coruscantvirus</taxon>
        <taxon>Coruscantvirus coruscant</taxon>
    </lineage>
</organism>
<dbReference type="EMBL" id="MT711976">
    <property type="protein sequence ID" value="QMP84240.1"/>
    <property type="molecule type" value="Genomic_DNA"/>
</dbReference>
<evidence type="ECO:0000313" key="1">
    <source>
        <dbReference type="EMBL" id="QMP84240.1"/>
    </source>
</evidence>
<dbReference type="Proteomes" id="UP000515922">
    <property type="component" value="Segment"/>
</dbReference>
<gene>
    <name evidence="1" type="ORF">HUN41_00120</name>
</gene>
<accession>A0A7G4AW50</accession>
<evidence type="ECO:0000313" key="2">
    <source>
        <dbReference type="Proteomes" id="UP000515922"/>
    </source>
</evidence>
<name>A0A7G4AW50_9CAUD</name>
<reference evidence="1 2" key="1">
    <citation type="submission" date="2020-07" db="EMBL/GenBank/DDBJ databases">
        <title>Streptomyces phage Genome sequencing and assembly.</title>
        <authorList>
            <person name="Sharma V."/>
            <person name="Hardy A."/>
            <person name="Frunzke J."/>
        </authorList>
    </citation>
    <scope>NUCLEOTIDE SEQUENCE [LARGE SCALE GENOMIC DNA]</scope>
</reference>
<protein>
    <submittedName>
        <fullName evidence="1">Uncharacterized protein</fullName>
    </submittedName>
</protein>